<dbReference type="AlphaFoldDB" id="A0A543I3X3"/>
<dbReference type="RefSeq" id="WP_141914970.1">
    <property type="nucleotide sequence ID" value="NZ_BAAAYS010000018.1"/>
</dbReference>
<accession>A0A543I3X3</accession>
<organism evidence="1 2">
    <name type="scientific">Klugiella xanthotipulae</name>
    <dbReference type="NCBI Taxonomy" id="244735"/>
    <lineage>
        <taxon>Bacteria</taxon>
        <taxon>Bacillati</taxon>
        <taxon>Actinomycetota</taxon>
        <taxon>Actinomycetes</taxon>
        <taxon>Micrococcales</taxon>
        <taxon>Microbacteriaceae</taxon>
        <taxon>Klugiella</taxon>
    </lineage>
</organism>
<sequence>MSSDLEHAQRDVGDLLAGDGGLVSRLTVIEEQPLATRAAAYQQIHTELRERLESGDINR</sequence>
<gene>
    <name evidence="1" type="ORF">FB466_0080</name>
</gene>
<keyword evidence="2" id="KW-1185">Reference proteome</keyword>
<name>A0A543I3X3_9MICO</name>
<dbReference type="OrthoDB" id="5125441at2"/>
<dbReference type="Proteomes" id="UP000318331">
    <property type="component" value="Unassembled WGS sequence"/>
</dbReference>
<comment type="caution">
    <text evidence="1">The sequence shown here is derived from an EMBL/GenBank/DDBJ whole genome shotgun (WGS) entry which is preliminary data.</text>
</comment>
<evidence type="ECO:0000313" key="2">
    <source>
        <dbReference type="Proteomes" id="UP000318331"/>
    </source>
</evidence>
<proteinExistence type="predicted"/>
<reference evidence="1 2" key="1">
    <citation type="submission" date="2019-06" db="EMBL/GenBank/DDBJ databases">
        <title>Sequencing the genomes of 1000 actinobacteria strains.</title>
        <authorList>
            <person name="Klenk H.-P."/>
        </authorList>
    </citation>
    <scope>NUCLEOTIDE SEQUENCE [LARGE SCALE GENOMIC DNA]</scope>
    <source>
        <strain evidence="1 2">DSM 18031</strain>
    </source>
</reference>
<dbReference type="EMBL" id="VFPN01000001">
    <property type="protein sequence ID" value="TQM65289.1"/>
    <property type="molecule type" value="Genomic_DNA"/>
</dbReference>
<evidence type="ECO:0000313" key="1">
    <source>
        <dbReference type="EMBL" id="TQM65289.1"/>
    </source>
</evidence>
<protein>
    <submittedName>
        <fullName evidence="1">Uncharacterized protein</fullName>
    </submittedName>
</protein>